<keyword evidence="2" id="KW-1133">Transmembrane helix</keyword>
<dbReference type="EMBL" id="PZQS01000007">
    <property type="protein sequence ID" value="PVD26968.1"/>
    <property type="molecule type" value="Genomic_DNA"/>
</dbReference>
<feature type="region of interest" description="Disordered" evidence="1">
    <location>
        <begin position="282"/>
        <end position="315"/>
    </location>
</feature>
<keyword evidence="2" id="KW-0812">Transmembrane</keyword>
<dbReference type="InterPro" id="IPR016192">
    <property type="entry name" value="APOBEC/CMP_deaminase_Zn-bd"/>
</dbReference>
<dbReference type="Pfam" id="PF18778">
    <property type="entry name" value="NAD1"/>
    <property type="match status" value="1"/>
</dbReference>
<dbReference type="GO" id="GO:0008270">
    <property type="term" value="F:zinc ion binding"/>
    <property type="evidence" value="ECO:0007669"/>
    <property type="project" value="InterPro"/>
</dbReference>
<proteinExistence type="predicted"/>
<protein>
    <submittedName>
        <fullName evidence="3">Uncharacterized protein</fullName>
    </submittedName>
</protein>
<sequence>MDINVFQAFVKNNVHGQPWPQVSCAVTMYRRYPCGHINTFMARRINKKIHAEEAIISYLESLLMKKTLWPPKITLFLNASPCHRCSQQIINFLDIARQQHGVDLLIEVVFSTFYRVRRPSCEQNPACSGHLPSYLHHKSQVAGLTKLYLTEGIVLRTFQSEDWQDLGYCLHVPNYDFSNREKEDNLIRKDFEQLFGPVFTITTIIFFHWTESPTVLYTAKSPRAITSGQSPRATKAGQSPKAITSGQSPTVLTAAKATNAGQSPKAITSGQSPTVLTAAKATNAGQTPKAITSGQSPKATNSGRSPTSVSGSQSFAANADQPSSITFCFLSILAAFLGWILVQYLYALDMIPPR</sequence>
<feature type="transmembrane region" description="Helical" evidence="2">
    <location>
        <begin position="324"/>
        <end position="346"/>
    </location>
</feature>
<keyword evidence="4" id="KW-1185">Reference proteome</keyword>
<evidence type="ECO:0000256" key="1">
    <source>
        <dbReference type="SAM" id="MobiDB-lite"/>
    </source>
</evidence>
<feature type="compositionally biased region" description="Polar residues" evidence="1">
    <location>
        <begin position="283"/>
        <end position="315"/>
    </location>
</feature>
<evidence type="ECO:0000256" key="2">
    <source>
        <dbReference type="SAM" id="Phobius"/>
    </source>
</evidence>
<feature type="region of interest" description="Disordered" evidence="1">
    <location>
        <begin position="225"/>
        <end position="248"/>
    </location>
</feature>
<dbReference type="GO" id="GO:0016787">
    <property type="term" value="F:hydrolase activity"/>
    <property type="evidence" value="ECO:0007669"/>
    <property type="project" value="InterPro"/>
</dbReference>
<gene>
    <name evidence="3" type="ORF">C0Q70_12117</name>
</gene>
<reference evidence="3 4" key="1">
    <citation type="submission" date="2018-04" db="EMBL/GenBank/DDBJ databases">
        <title>The genome of golden apple snail Pomacea canaliculata provides insight into stress tolerance and invasive adaptation.</title>
        <authorList>
            <person name="Liu C."/>
            <person name="Liu B."/>
            <person name="Ren Y."/>
            <person name="Zhang Y."/>
            <person name="Wang H."/>
            <person name="Li S."/>
            <person name="Jiang F."/>
            <person name="Yin L."/>
            <person name="Zhang G."/>
            <person name="Qian W."/>
            <person name="Fan W."/>
        </authorList>
    </citation>
    <scope>NUCLEOTIDE SEQUENCE [LARGE SCALE GENOMIC DNA]</scope>
    <source>
        <strain evidence="3">SZHN2017</strain>
        <tissue evidence="3">Muscle</tissue>
    </source>
</reference>
<dbReference type="AlphaFoldDB" id="A0A2T7P0L7"/>
<organism evidence="3 4">
    <name type="scientific">Pomacea canaliculata</name>
    <name type="common">Golden apple snail</name>
    <dbReference type="NCBI Taxonomy" id="400727"/>
    <lineage>
        <taxon>Eukaryota</taxon>
        <taxon>Metazoa</taxon>
        <taxon>Spiralia</taxon>
        <taxon>Lophotrochozoa</taxon>
        <taxon>Mollusca</taxon>
        <taxon>Gastropoda</taxon>
        <taxon>Caenogastropoda</taxon>
        <taxon>Architaenioglossa</taxon>
        <taxon>Ampullarioidea</taxon>
        <taxon>Ampullariidae</taxon>
        <taxon>Pomacea</taxon>
    </lineage>
</organism>
<keyword evidence="2" id="KW-0472">Membrane</keyword>
<dbReference type="Proteomes" id="UP000245119">
    <property type="component" value="Linkage Group LG7"/>
</dbReference>
<evidence type="ECO:0000313" key="4">
    <source>
        <dbReference type="Proteomes" id="UP000245119"/>
    </source>
</evidence>
<dbReference type="PROSITE" id="PS00903">
    <property type="entry name" value="CYT_DCMP_DEAMINASES_1"/>
    <property type="match status" value="1"/>
</dbReference>
<name>A0A2T7P0L7_POMCA</name>
<evidence type="ECO:0000313" key="3">
    <source>
        <dbReference type="EMBL" id="PVD26968.1"/>
    </source>
</evidence>
<comment type="caution">
    <text evidence="3">The sequence shown here is derived from an EMBL/GenBank/DDBJ whole genome shotgun (WGS) entry which is preliminary data.</text>
</comment>
<dbReference type="Gene3D" id="3.40.140.10">
    <property type="entry name" value="Cytidine Deaminase, domain 2"/>
    <property type="match status" value="1"/>
</dbReference>
<dbReference type="OrthoDB" id="5956704at2759"/>
<accession>A0A2T7P0L7</accession>